<sequence length="184" mass="20617">MMGHLVCTDVRPCTRTGRQEPSLEAGEISRRSLEMRRRVSIMTESIPPAGSFRFLPDPWPSAGAGAWADDLEESLVALAGEAGFRPSHTTRSELELVHPGRRLVIYINRKRLRRKTMAVIVPPWSELDGLCAVPGVNFRGGFFHSSNMRTFPRHVHGGREEIPYGYSMECADQTAFSRLLVQIP</sequence>
<keyword evidence="2" id="KW-1185">Reference proteome</keyword>
<proteinExistence type="predicted"/>
<comment type="caution">
    <text evidence="1">The sequence shown here is derived from an EMBL/GenBank/DDBJ whole genome shotgun (WGS) entry which is preliminary data.</text>
</comment>
<accession>A0ABP6MZM4</accession>
<name>A0ABP6MZM4_9ACTN</name>
<protein>
    <submittedName>
        <fullName evidence="1">Uncharacterized protein</fullName>
    </submittedName>
</protein>
<dbReference type="EMBL" id="BAAAUT010000015">
    <property type="protein sequence ID" value="GAA3131686.1"/>
    <property type="molecule type" value="Genomic_DNA"/>
</dbReference>
<evidence type="ECO:0000313" key="2">
    <source>
        <dbReference type="Proteomes" id="UP001500320"/>
    </source>
</evidence>
<evidence type="ECO:0000313" key="1">
    <source>
        <dbReference type="EMBL" id="GAA3131686.1"/>
    </source>
</evidence>
<organism evidence="1 2">
    <name type="scientific">Planomonospora alba</name>
    <dbReference type="NCBI Taxonomy" id="161354"/>
    <lineage>
        <taxon>Bacteria</taxon>
        <taxon>Bacillati</taxon>
        <taxon>Actinomycetota</taxon>
        <taxon>Actinomycetes</taxon>
        <taxon>Streptosporangiales</taxon>
        <taxon>Streptosporangiaceae</taxon>
        <taxon>Planomonospora</taxon>
    </lineage>
</organism>
<reference evidence="2" key="1">
    <citation type="journal article" date="2019" name="Int. J. Syst. Evol. Microbiol.">
        <title>The Global Catalogue of Microorganisms (GCM) 10K type strain sequencing project: providing services to taxonomists for standard genome sequencing and annotation.</title>
        <authorList>
            <consortium name="The Broad Institute Genomics Platform"/>
            <consortium name="The Broad Institute Genome Sequencing Center for Infectious Disease"/>
            <person name="Wu L."/>
            <person name="Ma J."/>
        </authorList>
    </citation>
    <scope>NUCLEOTIDE SEQUENCE [LARGE SCALE GENOMIC DNA]</scope>
    <source>
        <strain evidence="2">JCM 9373</strain>
    </source>
</reference>
<gene>
    <name evidence="1" type="ORF">GCM10010466_22860</name>
</gene>
<dbReference type="Proteomes" id="UP001500320">
    <property type="component" value="Unassembled WGS sequence"/>
</dbReference>